<protein>
    <submittedName>
        <fullName evidence="2">Uncharacterized protein</fullName>
    </submittedName>
</protein>
<dbReference type="AlphaFoldDB" id="A0A4U1F077"/>
<dbReference type="Proteomes" id="UP000308365">
    <property type="component" value="Unassembled WGS sequence"/>
</dbReference>
<feature type="region of interest" description="Disordered" evidence="1">
    <location>
        <begin position="73"/>
        <end position="121"/>
    </location>
</feature>
<comment type="caution">
    <text evidence="2">The sequence shown here is derived from an EMBL/GenBank/DDBJ whole genome shotgun (WGS) entry which is preliminary data.</text>
</comment>
<proteinExistence type="predicted"/>
<dbReference type="EMBL" id="RWIC01000544">
    <property type="protein sequence ID" value="TKC42522.1"/>
    <property type="molecule type" value="Genomic_DNA"/>
</dbReference>
<accession>A0A4U1F077</accession>
<gene>
    <name evidence="2" type="ORF">EI555_001003</name>
</gene>
<evidence type="ECO:0000256" key="1">
    <source>
        <dbReference type="SAM" id="MobiDB-lite"/>
    </source>
</evidence>
<reference evidence="3" key="1">
    <citation type="journal article" date="2019" name="IScience">
        <title>Narwhal Genome Reveals Long-Term Low Genetic Diversity despite Current Large Abundance Size.</title>
        <authorList>
            <person name="Westbury M.V."/>
            <person name="Petersen B."/>
            <person name="Garde E."/>
            <person name="Heide-Jorgensen M.P."/>
            <person name="Lorenzen E.D."/>
        </authorList>
    </citation>
    <scope>NUCLEOTIDE SEQUENCE [LARGE SCALE GENOMIC DNA]</scope>
</reference>
<feature type="compositionally biased region" description="Polar residues" evidence="1">
    <location>
        <begin position="98"/>
        <end position="113"/>
    </location>
</feature>
<sequence length="121" mass="13193">MSCEHRPSIKYMGASFQELSQKPHPDTSVDISLHPEPERTVSQFSILQCLPFGCHGNVTAAYRLVPNQLVQSGDSNHTEEAQFPQGSQASFQERLLPSSATRAQGGSPSSYSDGNGREETN</sequence>
<evidence type="ECO:0000313" key="2">
    <source>
        <dbReference type="EMBL" id="TKC42522.1"/>
    </source>
</evidence>
<organism evidence="2 3">
    <name type="scientific">Monodon monoceros</name>
    <name type="common">Narwhal</name>
    <name type="synonym">Ceratodon monodon</name>
    <dbReference type="NCBI Taxonomy" id="40151"/>
    <lineage>
        <taxon>Eukaryota</taxon>
        <taxon>Metazoa</taxon>
        <taxon>Chordata</taxon>
        <taxon>Craniata</taxon>
        <taxon>Vertebrata</taxon>
        <taxon>Euteleostomi</taxon>
        <taxon>Mammalia</taxon>
        <taxon>Eutheria</taxon>
        <taxon>Laurasiatheria</taxon>
        <taxon>Artiodactyla</taxon>
        <taxon>Whippomorpha</taxon>
        <taxon>Cetacea</taxon>
        <taxon>Odontoceti</taxon>
        <taxon>Monodontidae</taxon>
        <taxon>Monodon</taxon>
    </lineage>
</organism>
<name>A0A4U1F077_MONMO</name>
<evidence type="ECO:0000313" key="3">
    <source>
        <dbReference type="Proteomes" id="UP000308365"/>
    </source>
</evidence>